<evidence type="ECO:0000313" key="2">
    <source>
        <dbReference type="Proteomes" id="UP001060085"/>
    </source>
</evidence>
<proteinExistence type="predicted"/>
<accession>A0ACB9ZRR6</accession>
<organism evidence="1 2">
    <name type="scientific">Catharanthus roseus</name>
    <name type="common">Madagascar periwinkle</name>
    <name type="synonym">Vinca rosea</name>
    <dbReference type="NCBI Taxonomy" id="4058"/>
    <lineage>
        <taxon>Eukaryota</taxon>
        <taxon>Viridiplantae</taxon>
        <taxon>Streptophyta</taxon>
        <taxon>Embryophyta</taxon>
        <taxon>Tracheophyta</taxon>
        <taxon>Spermatophyta</taxon>
        <taxon>Magnoliopsida</taxon>
        <taxon>eudicotyledons</taxon>
        <taxon>Gunneridae</taxon>
        <taxon>Pentapetalae</taxon>
        <taxon>asterids</taxon>
        <taxon>lamiids</taxon>
        <taxon>Gentianales</taxon>
        <taxon>Apocynaceae</taxon>
        <taxon>Rauvolfioideae</taxon>
        <taxon>Vinceae</taxon>
        <taxon>Catharanthinae</taxon>
        <taxon>Catharanthus</taxon>
    </lineage>
</organism>
<protein>
    <submittedName>
        <fullName evidence="1">Uncharacterized protein</fullName>
    </submittedName>
</protein>
<reference evidence="2" key="1">
    <citation type="journal article" date="2023" name="Nat. Plants">
        <title>Single-cell RNA sequencing provides a high-resolution roadmap for understanding the multicellular compartmentation of specialized metabolism.</title>
        <authorList>
            <person name="Sun S."/>
            <person name="Shen X."/>
            <person name="Li Y."/>
            <person name="Li Y."/>
            <person name="Wang S."/>
            <person name="Li R."/>
            <person name="Zhang H."/>
            <person name="Shen G."/>
            <person name="Guo B."/>
            <person name="Wei J."/>
            <person name="Xu J."/>
            <person name="St-Pierre B."/>
            <person name="Chen S."/>
            <person name="Sun C."/>
        </authorList>
    </citation>
    <scope>NUCLEOTIDE SEQUENCE [LARGE SCALE GENOMIC DNA]</scope>
</reference>
<keyword evidence="2" id="KW-1185">Reference proteome</keyword>
<sequence>MAPNIKVARAYKAMKAFGYSSRTVKPVLKNLLNVYDQNWELIEDEKYKILLDAIIESEECKGDKMKEQEHHLLDEPQRKLAKTYETMKALGYSQQMVEPILKNFLDLYDQNWELIEDEQYRVLLDAILENEEHKGEENKQQESYKSDGHIENGMPERRYRLRSQTLKTSTSSGHSSPSLKEAANKQLGSCDKQKMTEFGHHHLGTKKTEAEGPYPLKSHQGTGIINSPSYCSGSELTEKIQLLHDENSEECGPQPLELLLTDDADDDDCGSKKNVLDKYHTDAANELEQSPGDYSEFEVPLAIILPDEEMNATSNASQLDIASSSSGEAQISITYKSSLGSNFCVPTLAEVLRQMDEDFLDSYGIRQPGLFVTKFMKDLCECFLAAGTVSKDDKGVSLANVQSDLYTEKKFDSQDVSSGSINNEKALCIVPNISLEALRVENLIEVVPQIPRLHGLNCLDFRCCKIVLPLNGVYGENCLNLKALDNLNPSTASSMMIVPEQNFTHNMLSSTYYVEDITRGEEELKVSLMNEFNESQPNFKYIAKNISYRNAYLQFSLARISDDNCCSNCFGDCLSSEIPCACASEAGGDFAYVPGGLVKEKFLEDCISMYHSPEQKNLIYCKDCPLERSKNKSLSGKCKGHLFRKFIKECWYKCGCGMKCGNRVVQRGITVRLQVFMTPEGKGWGLRTLEGLPKGAFICEYVGEVVTNMELFDRNKTNTGEKNTYPVLLDADWGTEGVLKDEEALCLDATFYGNVARFINHRCDDANLVEIPVEVETPDHHYYHVAFFATRKINALEELTWDYGIDFNDDAHPVKAFQCCCGSQFCRDIKPLKRRRIN</sequence>
<evidence type="ECO:0000313" key="1">
    <source>
        <dbReference type="EMBL" id="KAI5649733.1"/>
    </source>
</evidence>
<dbReference type="EMBL" id="CM044708">
    <property type="protein sequence ID" value="KAI5649733.1"/>
    <property type="molecule type" value="Genomic_DNA"/>
</dbReference>
<dbReference type="Proteomes" id="UP001060085">
    <property type="component" value="Linkage Group LG08"/>
</dbReference>
<comment type="caution">
    <text evidence="1">The sequence shown here is derived from an EMBL/GenBank/DDBJ whole genome shotgun (WGS) entry which is preliminary data.</text>
</comment>
<name>A0ACB9ZRR6_CATRO</name>
<gene>
    <name evidence="1" type="ORF">M9H77_35738</name>
</gene>